<feature type="compositionally biased region" description="Low complexity" evidence="4">
    <location>
        <begin position="295"/>
        <end position="308"/>
    </location>
</feature>
<reference evidence="7" key="2">
    <citation type="submission" date="2025-08" db="UniProtKB">
        <authorList>
            <consortium name="RefSeq"/>
        </authorList>
    </citation>
    <scope>IDENTIFICATION</scope>
    <source>
        <tissue evidence="7">Whole sample</tissue>
    </source>
</reference>
<feature type="region of interest" description="Disordered" evidence="4">
    <location>
        <begin position="123"/>
        <end position="411"/>
    </location>
</feature>
<feature type="compositionally biased region" description="Basic and acidic residues" evidence="4">
    <location>
        <begin position="819"/>
        <end position="830"/>
    </location>
</feature>
<dbReference type="InterPro" id="IPR033316">
    <property type="entry name" value="RBBP8-like"/>
</dbReference>
<dbReference type="InterPro" id="IPR003903">
    <property type="entry name" value="UIM_dom"/>
</dbReference>
<feature type="compositionally biased region" description="Basic and acidic residues" evidence="4">
    <location>
        <begin position="344"/>
        <end position="353"/>
    </location>
</feature>
<dbReference type="InterPro" id="IPR013882">
    <property type="entry name" value="Ctp1_C"/>
</dbReference>
<feature type="compositionally biased region" description="Basic and acidic residues" evidence="4">
    <location>
        <begin position="453"/>
        <end position="463"/>
    </location>
</feature>
<feature type="region of interest" description="Disordered" evidence="4">
    <location>
        <begin position="819"/>
        <end position="853"/>
    </location>
</feature>
<feature type="compositionally biased region" description="Low complexity" evidence="4">
    <location>
        <begin position="631"/>
        <end position="647"/>
    </location>
</feature>
<dbReference type="RefSeq" id="XP_022317871.1">
    <property type="nucleotide sequence ID" value="XM_022462163.1"/>
</dbReference>
<dbReference type="PROSITE" id="PS50330">
    <property type="entry name" value="UIM"/>
    <property type="match status" value="1"/>
</dbReference>
<feature type="compositionally biased region" description="Basic residues" evidence="4">
    <location>
        <begin position="208"/>
        <end position="217"/>
    </location>
</feature>
<keyword evidence="3" id="KW-0539">Nucleus</keyword>
<evidence type="ECO:0000256" key="4">
    <source>
        <dbReference type="SAM" id="MobiDB-lite"/>
    </source>
</evidence>
<dbReference type="GO" id="GO:0005634">
    <property type="term" value="C:nucleus"/>
    <property type="evidence" value="ECO:0007669"/>
    <property type="project" value="UniProtKB-SubCell"/>
</dbReference>
<evidence type="ECO:0000256" key="2">
    <source>
        <dbReference type="ARBA" id="ARBA00022763"/>
    </source>
</evidence>
<feature type="compositionally biased region" description="Polar residues" evidence="4">
    <location>
        <begin position="123"/>
        <end position="137"/>
    </location>
</feature>
<feature type="compositionally biased region" description="Basic and acidic residues" evidence="4">
    <location>
        <begin position="262"/>
        <end position="271"/>
    </location>
</feature>
<evidence type="ECO:0000256" key="1">
    <source>
        <dbReference type="ARBA" id="ARBA00004123"/>
    </source>
</evidence>
<dbReference type="PANTHER" id="PTHR15107:SF0">
    <property type="entry name" value="DNA ENDONUCLEASE ACTIVATOR CTP1 C-TERMINAL DOMAIN-CONTAINING PROTEIN"/>
    <property type="match status" value="1"/>
</dbReference>
<dbReference type="PANTHER" id="PTHR15107">
    <property type="entry name" value="RETINOBLASTOMA BINDING PROTEIN 8"/>
    <property type="match status" value="1"/>
</dbReference>
<dbReference type="OrthoDB" id="5801062at2759"/>
<evidence type="ECO:0000256" key="3">
    <source>
        <dbReference type="ARBA" id="ARBA00023242"/>
    </source>
</evidence>
<gene>
    <name evidence="7" type="primary">LOC111121058</name>
</gene>
<organism evidence="6 7">
    <name type="scientific">Crassostrea virginica</name>
    <name type="common">Eastern oyster</name>
    <dbReference type="NCBI Taxonomy" id="6565"/>
    <lineage>
        <taxon>Eukaryota</taxon>
        <taxon>Metazoa</taxon>
        <taxon>Spiralia</taxon>
        <taxon>Lophotrochozoa</taxon>
        <taxon>Mollusca</taxon>
        <taxon>Bivalvia</taxon>
        <taxon>Autobranchia</taxon>
        <taxon>Pteriomorphia</taxon>
        <taxon>Ostreida</taxon>
        <taxon>Ostreoidea</taxon>
        <taxon>Ostreidae</taxon>
        <taxon>Crassostrea</taxon>
    </lineage>
</organism>
<evidence type="ECO:0000313" key="6">
    <source>
        <dbReference type="Proteomes" id="UP000694844"/>
    </source>
</evidence>
<feature type="compositionally biased region" description="Basic and acidic residues" evidence="4">
    <location>
        <begin position="321"/>
        <end position="333"/>
    </location>
</feature>
<protein>
    <submittedName>
        <fullName evidence="7">Uncharacterized protein LOC111121058</fullName>
    </submittedName>
</protein>
<reference evidence="6" key="1">
    <citation type="submission" date="2024-06" db="UniProtKB">
        <authorList>
            <consortium name="RefSeq"/>
        </authorList>
    </citation>
    <scope>NUCLEOTIDE SEQUENCE [LARGE SCALE GENOMIC DNA]</scope>
</reference>
<feature type="compositionally biased region" description="Polar residues" evidence="4">
    <location>
        <begin position="145"/>
        <end position="166"/>
    </location>
</feature>
<feature type="domain" description="DNA endonuclease activator Ctp1 C-terminal" evidence="5">
    <location>
        <begin position="777"/>
        <end position="812"/>
    </location>
</feature>
<feature type="compositionally biased region" description="Basic and acidic residues" evidence="4">
    <location>
        <begin position="657"/>
        <end position="666"/>
    </location>
</feature>
<evidence type="ECO:0000259" key="5">
    <source>
        <dbReference type="Pfam" id="PF08573"/>
    </source>
</evidence>
<keyword evidence="6" id="KW-1185">Reference proteome</keyword>
<keyword evidence="2" id="KW-0227">DNA damage</keyword>
<dbReference type="Proteomes" id="UP000694844">
    <property type="component" value="Chromosome 1"/>
</dbReference>
<feature type="region of interest" description="Disordered" evidence="4">
    <location>
        <begin position="433"/>
        <end position="480"/>
    </location>
</feature>
<evidence type="ECO:0000313" key="7">
    <source>
        <dbReference type="RefSeq" id="XP_022317871.1"/>
    </source>
</evidence>
<dbReference type="GO" id="GO:0003684">
    <property type="term" value="F:damaged DNA binding"/>
    <property type="evidence" value="ECO:0007669"/>
    <property type="project" value="TreeGrafter"/>
</dbReference>
<sequence length="853" mass="96167">MERKCAEVLKEALILHTREINDLMHDAEQWKQKFDTQQTQQKRLQEECKALENKNISLQSTIESLKEQIKDLKETHRESSGLRCKMCDHLQRMNDSLTEAYSNNLREKDRRISDLENQLFEYSKNSSSEKSWNVSNKTPHKPRSQQRAYLNQGLQSDSPDSTSRITPNKADRPWGEASGADLRPPGDSSDEKDCKTSQVSSQEEKGPKLRLRSRKRNRYTEDPSPENKRPKFQPKEVLVPETCDPDIMTEDHGEEIGGEEECLYKRGRVPDTEAGTETSTASDSESDGGRQEMGSRYSLRSSLFSPSSEESDTVLKCPQKPRSEEKTEMKKENQGAPNPRTQSHPREALREGNDGYIQSSPIFQVYKKSNLESPDITRVDTGAESDAESPLLLKVSKNSEDQTRETTPAQTRLLKDDCVGIVSPASVNSSFSKFRSLSQGRQRRKLSQSRLSGSEERKKRSDAGETWLNSTKTAVKDSPTLRQSTLSQVFMNIPTKPLAEKPSESDDIQKAIELSLRDQGGGSGQQAAQKENLSPFKRPLTPRKCKKSMVTSPRGRMRSKKPTYIVCDPDETVPPQGPGTAAMSPDPLPGGDLLNGSIDPGVQLSVLCDSQSLKSDDLPDLEPPPGVDKAQSLGNQSQSHGNQSQSLDNQSQIGDLADFRITDLRKSGNPLTSTCIDEEDPPHQVEEDSQSIPCSIKFGDGRRKRIRIPGRFSETKTDPDSEGLIPDHEDSFDRVPGKEQPNFAHVEVVRKQDERRRLPAHKCEECREYYEGMGLSEQEIQQRLQTCSRHRAKHAAPGTPEHFWDIGMEDTLECEEKGYINTKDPDEGKPRFRRKRQLNKMFKSKNEEEDPKV</sequence>
<feature type="region of interest" description="Disordered" evidence="4">
    <location>
        <begin position="515"/>
        <end position="694"/>
    </location>
</feature>
<feature type="compositionally biased region" description="Basic and acidic residues" evidence="4">
    <location>
        <begin position="713"/>
        <end position="737"/>
    </location>
</feature>
<name>A0A8B8CTV5_CRAVI</name>
<dbReference type="AlphaFoldDB" id="A0A8B8CTV5"/>
<comment type="subcellular location">
    <subcellularLocation>
        <location evidence="1">Nucleus</location>
    </subcellularLocation>
</comment>
<dbReference type="GO" id="GO:0010792">
    <property type="term" value="P:DNA double-strand break processing involved in repair via single-strand annealing"/>
    <property type="evidence" value="ECO:0007669"/>
    <property type="project" value="TreeGrafter"/>
</dbReference>
<dbReference type="KEGG" id="cvn:111121058"/>
<dbReference type="GeneID" id="111121058"/>
<accession>A0A8B8CTV5</accession>
<dbReference type="Pfam" id="PF08573">
    <property type="entry name" value="SAE2"/>
    <property type="match status" value="1"/>
</dbReference>
<proteinExistence type="predicted"/>
<feature type="compositionally biased region" description="Basic and acidic residues" evidence="4">
    <location>
        <begin position="218"/>
        <end position="229"/>
    </location>
</feature>
<feature type="compositionally biased region" description="Low complexity" evidence="4">
    <location>
        <begin position="272"/>
        <end position="283"/>
    </location>
</feature>
<feature type="region of interest" description="Disordered" evidence="4">
    <location>
        <begin position="712"/>
        <end position="740"/>
    </location>
</feature>